<dbReference type="InterPro" id="IPR000821">
    <property type="entry name" value="Ala_racemase"/>
</dbReference>
<evidence type="ECO:0000313" key="7">
    <source>
        <dbReference type="Proteomes" id="UP001312865"/>
    </source>
</evidence>
<gene>
    <name evidence="6" type="primary">alr</name>
    <name evidence="6" type="ORF">WAK64_20325</name>
</gene>
<dbReference type="Proteomes" id="UP001312865">
    <property type="component" value="Unassembled WGS sequence"/>
</dbReference>
<comment type="cofactor">
    <cofactor evidence="1 4">
        <name>pyridoxal 5'-phosphate</name>
        <dbReference type="ChEBI" id="CHEBI:597326"/>
    </cofactor>
</comment>
<protein>
    <recommendedName>
        <fullName evidence="4">Alanine racemase</fullName>
        <ecNumber evidence="4">5.1.1.1</ecNumber>
    </recommendedName>
</protein>
<evidence type="ECO:0000256" key="2">
    <source>
        <dbReference type="ARBA" id="ARBA00022898"/>
    </source>
</evidence>
<dbReference type="PRINTS" id="PR00992">
    <property type="entry name" value="ALARACEMASE"/>
</dbReference>
<dbReference type="Gene3D" id="3.20.20.10">
    <property type="entry name" value="Alanine racemase"/>
    <property type="match status" value="1"/>
</dbReference>
<dbReference type="NCBIfam" id="TIGR00492">
    <property type="entry name" value="alr"/>
    <property type="match status" value="1"/>
</dbReference>
<feature type="binding site" evidence="4">
    <location>
        <position position="139"/>
    </location>
    <ligand>
        <name>substrate</name>
    </ligand>
</feature>
<evidence type="ECO:0000256" key="4">
    <source>
        <dbReference type="HAMAP-Rule" id="MF_01201"/>
    </source>
</evidence>
<feature type="active site" description="Proton acceptor; specific for D-alanine" evidence="4">
    <location>
        <position position="42"/>
    </location>
</feature>
<evidence type="ECO:0000313" key="6">
    <source>
        <dbReference type="EMBL" id="MEI5909377.1"/>
    </source>
</evidence>
<dbReference type="EC" id="5.1.1.1" evidence="4"/>
<dbReference type="InterPro" id="IPR001608">
    <property type="entry name" value="Ala_racemase_N"/>
</dbReference>
<sequence>MELQKPFFRDTWVEINLDNVAYNIIQLKKHLPDDVSVFVAVKANAYGHGDIQVARTAIESGAEGLAVAFLDEAIRLRKHGITSPILVLGATRPKDANIAIEHNITLTVFSMDWLLTAEDYVGEDQELKLHIKCDTGMGRVGVRSQSELEDIERKISQSKSFMLEGVFTHFATSDEVDDDYVQEQLKRFNWLLQVLKSKPKYIHTANSGASLRFPESYFNTVRFGIAMYGLSPSKEMVPLLPYPLKEVLSLHTRVVHVKKLDAGEKISYGATYETEKDEWIITLPIGYADGWLRGLQGQEVLINGFRAPIVGRVCMDQCMVKVPYEVEVGTKVTLIGKQGDECISVDEIAERLDTINYEIACLLSPRVPRIYFKENEPIEVVNQLLASSDFINNDIE</sequence>
<proteinExistence type="inferred from homology"/>
<name>A0ABU8HJB8_9BACI</name>
<comment type="caution">
    <text evidence="6">The sequence shown here is derived from an EMBL/GenBank/DDBJ whole genome shotgun (WGS) entry which is preliminary data.</text>
</comment>
<keyword evidence="2 4" id="KW-0663">Pyridoxal phosphate</keyword>
<feature type="active site" description="Proton acceptor; specific for L-alanine" evidence="4">
    <location>
        <position position="268"/>
    </location>
</feature>
<dbReference type="InterPro" id="IPR020622">
    <property type="entry name" value="Ala_racemase_pyridoxalP-BS"/>
</dbReference>
<dbReference type="EMBL" id="JBBAXC010000025">
    <property type="protein sequence ID" value="MEI5909377.1"/>
    <property type="molecule type" value="Genomic_DNA"/>
</dbReference>
<dbReference type="InterPro" id="IPR009006">
    <property type="entry name" value="Ala_racemase/Decarboxylase_C"/>
</dbReference>
<dbReference type="SMART" id="SM01005">
    <property type="entry name" value="Ala_racemase_C"/>
    <property type="match status" value="1"/>
</dbReference>
<evidence type="ECO:0000259" key="5">
    <source>
        <dbReference type="SMART" id="SM01005"/>
    </source>
</evidence>
<dbReference type="PANTHER" id="PTHR30511">
    <property type="entry name" value="ALANINE RACEMASE"/>
    <property type="match status" value="1"/>
</dbReference>
<feature type="domain" description="Alanine racemase C-terminal" evidence="5">
    <location>
        <begin position="247"/>
        <end position="372"/>
    </location>
</feature>
<dbReference type="CDD" id="cd00430">
    <property type="entry name" value="PLPDE_III_AR"/>
    <property type="match status" value="1"/>
</dbReference>
<organism evidence="6 7">
    <name type="scientific">Bacillus spongiae</name>
    <dbReference type="NCBI Taxonomy" id="2683610"/>
    <lineage>
        <taxon>Bacteria</taxon>
        <taxon>Bacillati</taxon>
        <taxon>Bacillota</taxon>
        <taxon>Bacilli</taxon>
        <taxon>Bacillales</taxon>
        <taxon>Bacillaceae</taxon>
        <taxon>Bacillus</taxon>
    </lineage>
</organism>
<comment type="pathway">
    <text evidence="4">Amino-acid biosynthesis; D-alanine biosynthesis; D-alanine from L-alanine: step 1/1.</text>
</comment>
<keyword evidence="7" id="KW-1185">Reference proteome</keyword>
<dbReference type="Pfam" id="PF00842">
    <property type="entry name" value="Ala_racemase_C"/>
    <property type="match status" value="1"/>
</dbReference>
<evidence type="ECO:0000256" key="3">
    <source>
        <dbReference type="ARBA" id="ARBA00023235"/>
    </source>
</evidence>
<dbReference type="HAMAP" id="MF_01201">
    <property type="entry name" value="Ala_racemase"/>
    <property type="match status" value="1"/>
</dbReference>
<keyword evidence="3 4" id="KW-0413">Isomerase</keyword>
<dbReference type="SUPFAM" id="SSF51419">
    <property type="entry name" value="PLP-binding barrel"/>
    <property type="match status" value="1"/>
</dbReference>
<feature type="binding site" evidence="4">
    <location>
        <position position="315"/>
    </location>
    <ligand>
        <name>substrate</name>
    </ligand>
</feature>
<reference evidence="6 7" key="1">
    <citation type="journal article" date="2018" name="J. Microbiol.">
        <title>Bacillus spongiae sp. nov., isolated from sponge of Jeju Island.</title>
        <authorList>
            <person name="Lee G.E."/>
            <person name="Im W.T."/>
            <person name="Park J.S."/>
        </authorList>
    </citation>
    <scope>NUCLEOTIDE SEQUENCE [LARGE SCALE GENOMIC DNA]</scope>
    <source>
        <strain evidence="6 7">135PIL107-10</strain>
    </source>
</reference>
<evidence type="ECO:0000256" key="1">
    <source>
        <dbReference type="ARBA" id="ARBA00001933"/>
    </source>
</evidence>
<dbReference type="PANTHER" id="PTHR30511:SF0">
    <property type="entry name" value="ALANINE RACEMASE, CATABOLIC-RELATED"/>
    <property type="match status" value="1"/>
</dbReference>
<dbReference type="RefSeq" id="WP_336588821.1">
    <property type="nucleotide sequence ID" value="NZ_JBBAXC010000025.1"/>
</dbReference>
<dbReference type="InterPro" id="IPR011079">
    <property type="entry name" value="Ala_racemase_C"/>
</dbReference>
<accession>A0ABU8HJB8</accession>
<comment type="function">
    <text evidence="4">Catalyzes the interconversion of L-alanine and D-alanine. May also act on other amino acids.</text>
</comment>
<dbReference type="InterPro" id="IPR029066">
    <property type="entry name" value="PLP-binding_barrel"/>
</dbReference>
<feature type="modified residue" description="N6-(pyridoxal phosphate)lysine" evidence="4">
    <location>
        <position position="42"/>
    </location>
</feature>
<dbReference type="Pfam" id="PF01168">
    <property type="entry name" value="Ala_racemase_N"/>
    <property type="match status" value="1"/>
</dbReference>
<comment type="similarity">
    <text evidence="4">Belongs to the alanine racemase family.</text>
</comment>
<dbReference type="SUPFAM" id="SSF50621">
    <property type="entry name" value="Alanine racemase C-terminal domain-like"/>
    <property type="match status" value="1"/>
</dbReference>
<dbReference type="PROSITE" id="PS00395">
    <property type="entry name" value="ALANINE_RACEMASE"/>
    <property type="match status" value="1"/>
</dbReference>
<comment type="catalytic activity">
    <reaction evidence="4">
        <text>L-alanine = D-alanine</text>
        <dbReference type="Rhea" id="RHEA:20249"/>
        <dbReference type="ChEBI" id="CHEBI:57416"/>
        <dbReference type="ChEBI" id="CHEBI:57972"/>
        <dbReference type="EC" id="5.1.1.1"/>
    </reaction>
</comment>
<dbReference type="Gene3D" id="2.40.37.10">
    <property type="entry name" value="Lyase, Ornithine Decarboxylase, Chain A, domain 1"/>
    <property type="match status" value="1"/>
</dbReference>
<dbReference type="GO" id="GO:0008784">
    <property type="term" value="F:alanine racemase activity"/>
    <property type="evidence" value="ECO:0007669"/>
    <property type="project" value="UniProtKB-EC"/>
</dbReference>